<dbReference type="OrthoDB" id="2734969at2"/>
<dbReference type="Proteomes" id="UP000198995">
    <property type="component" value="Unassembled WGS sequence"/>
</dbReference>
<sequence length="248" mass="28225">MMPRKDDAYFFYNGRSSREFGLRILNDMSLQIPEYDMEFIEIPGRDGDLAVDNRRYKSVERSFRCHLVLAKGQRLDQAAVAIATWLSGKPGYHKLLWSGEPGYFWQAIHVQGVNIVESLRQFGAVELTFRCQPGKYMAAGDRWFDVPAEPGLTLHNRYNMVSHPTWKIVIPQDKTDSVTISIRGGDGIYMEGAKGEIIFDTENNILTGTLDRIVGDRPCFPPYSRVEISLRASQGTQVFVKPNWRTLG</sequence>
<organism evidence="1 2">
    <name type="scientific">Peptococcus niger</name>
    <dbReference type="NCBI Taxonomy" id="2741"/>
    <lineage>
        <taxon>Bacteria</taxon>
        <taxon>Bacillati</taxon>
        <taxon>Bacillota</taxon>
        <taxon>Clostridia</taxon>
        <taxon>Eubacteriales</taxon>
        <taxon>Peptococcaceae</taxon>
        <taxon>Peptococcus</taxon>
    </lineage>
</organism>
<dbReference type="Gene3D" id="2.40.30.200">
    <property type="match status" value="1"/>
</dbReference>
<keyword evidence="2" id="KW-1185">Reference proteome</keyword>
<proteinExistence type="predicted"/>
<name>A0A1G6RRN3_PEPNI</name>
<protein>
    <submittedName>
        <fullName evidence="1">Phage-related protein</fullName>
    </submittedName>
</protein>
<evidence type="ECO:0000313" key="1">
    <source>
        <dbReference type="EMBL" id="SDD06627.1"/>
    </source>
</evidence>
<gene>
    <name evidence="1" type="ORF">SAMN04489866_10186</name>
</gene>
<evidence type="ECO:0000313" key="2">
    <source>
        <dbReference type="Proteomes" id="UP000198995"/>
    </source>
</evidence>
<reference evidence="1 2" key="1">
    <citation type="submission" date="2016-10" db="EMBL/GenBank/DDBJ databases">
        <authorList>
            <person name="de Groot N.N."/>
        </authorList>
    </citation>
    <scope>NUCLEOTIDE SEQUENCE [LARGE SCALE GENOMIC DNA]</scope>
    <source>
        <strain evidence="1 2">DSM 20475</strain>
    </source>
</reference>
<dbReference type="AlphaFoldDB" id="A0A1G6RRN3"/>
<accession>A0A1G6RRN3</accession>
<dbReference type="EMBL" id="FNAF01000001">
    <property type="protein sequence ID" value="SDD06627.1"/>
    <property type="molecule type" value="Genomic_DNA"/>
</dbReference>
<dbReference type="RefSeq" id="WP_091790787.1">
    <property type="nucleotide sequence ID" value="NZ_FNAF01000001.1"/>
</dbReference>
<dbReference type="STRING" id="2741.SAMN04489866_10186"/>